<keyword evidence="12" id="KW-1185">Reference proteome</keyword>
<dbReference type="GO" id="GO:0016323">
    <property type="term" value="C:basolateral plasma membrane"/>
    <property type="evidence" value="ECO:0007669"/>
    <property type="project" value="TreeGrafter"/>
</dbReference>
<dbReference type="InterPro" id="IPR036259">
    <property type="entry name" value="MFS_trans_sf"/>
</dbReference>
<accession>A0A667GTG6</accession>
<gene>
    <name evidence="11" type="primary">SLCO2B1</name>
</gene>
<feature type="transmembrane region" description="Helical" evidence="8">
    <location>
        <begin position="655"/>
        <end position="676"/>
    </location>
</feature>
<organism evidence="11 12">
    <name type="scientific">Lynx canadensis</name>
    <name type="common">Canada lynx</name>
    <name type="synonym">Felis canadensis</name>
    <dbReference type="NCBI Taxonomy" id="61383"/>
    <lineage>
        <taxon>Eukaryota</taxon>
        <taxon>Metazoa</taxon>
        <taxon>Chordata</taxon>
        <taxon>Craniata</taxon>
        <taxon>Vertebrata</taxon>
        <taxon>Euteleostomi</taxon>
        <taxon>Mammalia</taxon>
        <taxon>Eutheria</taxon>
        <taxon>Laurasiatheria</taxon>
        <taxon>Carnivora</taxon>
        <taxon>Feliformia</taxon>
        <taxon>Felidae</taxon>
        <taxon>Felinae</taxon>
        <taxon>Lynx</taxon>
    </lineage>
</organism>
<dbReference type="Pfam" id="PF03137">
    <property type="entry name" value="OATP"/>
    <property type="match status" value="1"/>
</dbReference>
<evidence type="ECO:0000256" key="8">
    <source>
        <dbReference type="RuleBase" id="RU362056"/>
    </source>
</evidence>
<comment type="similarity">
    <text evidence="2 8">Belongs to the organo anion transporter (TC 2.A.60) family.</text>
</comment>
<feature type="transmembrane region" description="Helical" evidence="8">
    <location>
        <begin position="408"/>
        <end position="434"/>
    </location>
</feature>
<evidence type="ECO:0000256" key="4">
    <source>
        <dbReference type="ARBA" id="ARBA00022692"/>
    </source>
</evidence>
<feature type="transmembrane region" description="Helical" evidence="8">
    <location>
        <begin position="117"/>
        <end position="138"/>
    </location>
</feature>
<feature type="region of interest" description="Disordered" evidence="9">
    <location>
        <begin position="1"/>
        <end position="37"/>
    </location>
</feature>
<reference evidence="11" key="1">
    <citation type="submission" date="2025-08" db="UniProtKB">
        <authorList>
            <consortium name="Ensembl"/>
        </authorList>
    </citation>
    <scope>IDENTIFICATION</scope>
</reference>
<keyword evidence="3" id="KW-1003">Cell membrane</keyword>
<keyword evidence="7" id="KW-1015">Disulfide bond</keyword>
<evidence type="ECO:0000256" key="1">
    <source>
        <dbReference type="ARBA" id="ARBA00004651"/>
    </source>
</evidence>
<evidence type="ECO:0000256" key="3">
    <source>
        <dbReference type="ARBA" id="ARBA00022475"/>
    </source>
</evidence>
<keyword evidence="5 8" id="KW-1133">Transmembrane helix</keyword>
<feature type="transmembrane region" description="Helical" evidence="8">
    <location>
        <begin position="374"/>
        <end position="396"/>
    </location>
</feature>
<dbReference type="InterPro" id="IPR004156">
    <property type="entry name" value="OATP"/>
</dbReference>
<evidence type="ECO:0000313" key="11">
    <source>
        <dbReference type="Ensembl" id="ENSLCNP00005018462.1"/>
    </source>
</evidence>
<reference evidence="11" key="2">
    <citation type="submission" date="2025-09" db="UniProtKB">
        <authorList>
            <consortium name="Ensembl"/>
        </authorList>
    </citation>
    <scope>IDENTIFICATION</scope>
</reference>
<dbReference type="GO" id="GO:0016324">
    <property type="term" value="C:apical plasma membrane"/>
    <property type="evidence" value="ECO:0007669"/>
    <property type="project" value="TreeGrafter"/>
</dbReference>
<evidence type="ECO:0000256" key="6">
    <source>
        <dbReference type="ARBA" id="ARBA00023136"/>
    </source>
</evidence>
<feature type="transmembrane region" description="Helical" evidence="8">
    <location>
        <begin position="187"/>
        <end position="206"/>
    </location>
</feature>
<feature type="compositionally biased region" description="Basic and acidic residues" evidence="9">
    <location>
        <begin position="10"/>
        <end position="20"/>
    </location>
</feature>
<keyword evidence="8" id="KW-0813">Transport</keyword>
<feature type="transmembrane region" description="Helical" evidence="8">
    <location>
        <begin position="89"/>
        <end position="110"/>
    </location>
</feature>
<name>A0A667GTG6_LYNCA</name>
<dbReference type="PANTHER" id="PTHR11388:SF87">
    <property type="entry name" value="SOLUTE CARRIER ORGANIC ANION TRANSPORTER FAMILY MEMBER 2B1"/>
    <property type="match status" value="1"/>
</dbReference>
<dbReference type="NCBIfam" id="TIGR00805">
    <property type="entry name" value="oat"/>
    <property type="match status" value="1"/>
</dbReference>
<dbReference type="GO" id="GO:0015347">
    <property type="term" value="F:sodium-independent organic anion transmembrane transporter activity"/>
    <property type="evidence" value="ECO:0007669"/>
    <property type="project" value="TreeGrafter"/>
</dbReference>
<keyword evidence="4 8" id="KW-0812">Transmembrane</keyword>
<feature type="transmembrane region" description="Helical" evidence="8">
    <location>
        <begin position="275"/>
        <end position="299"/>
    </location>
</feature>
<evidence type="ECO:0000256" key="7">
    <source>
        <dbReference type="ARBA" id="ARBA00023157"/>
    </source>
</evidence>
<dbReference type="PROSITE" id="PS51465">
    <property type="entry name" value="KAZAL_2"/>
    <property type="match status" value="1"/>
</dbReference>
<proteinExistence type="inferred from homology"/>
<evidence type="ECO:0000256" key="9">
    <source>
        <dbReference type="SAM" id="MobiDB-lite"/>
    </source>
</evidence>
<dbReference type="Gene3D" id="1.20.1250.20">
    <property type="entry name" value="MFS general substrate transporter like domains"/>
    <property type="match status" value="1"/>
</dbReference>
<protein>
    <recommendedName>
        <fullName evidence="8">Solute carrier organic anion transporter family member</fullName>
    </recommendedName>
</protein>
<evidence type="ECO:0000256" key="5">
    <source>
        <dbReference type="ARBA" id="ARBA00022989"/>
    </source>
</evidence>
<keyword evidence="8" id="KW-0406">Ion transport</keyword>
<feature type="transmembrane region" description="Helical" evidence="8">
    <location>
        <begin position="599"/>
        <end position="616"/>
    </location>
</feature>
<dbReference type="GO" id="GO:0043252">
    <property type="term" value="P:sodium-independent organic anion transport"/>
    <property type="evidence" value="ECO:0007669"/>
    <property type="project" value="TreeGrafter"/>
</dbReference>
<dbReference type="Proteomes" id="UP000472241">
    <property type="component" value="Unplaced"/>
</dbReference>
<dbReference type="GO" id="GO:0015125">
    <property type="term" value="F:bile acid transmembrane transporter activity"/>
    <property type="evidence" value="ECO:0007669"/>
    <property type="project" value="TreeGrafter"/>
</dbReference>
<comment type="subcellular location">
    <subcellularLocation>
        <location evidence="1 8">Cell membrane</location>
        <topology evidence="1 8">Multi-pass membrane protein</topology>
    </subcellularLocation>
</comment>
<evidence type="ECO:0000256" key="2">
    <source>
        <dbReference type="ARBA" id="ARBA00009657"/>
    </source>
</evidence>
<dbReference type="InterPro" id="IPR002350">
    <property type="entry name" value="Kazal_dom"/>
</dbReference>
<dbReference type="PANTHER" id="PTHR11388">
    <property type="entry name" value="ORGANIC ANION TRANSPORTER"/>
    <property type="match status" value="1"/>
</dbReference>
<evidence type="ECO:0000313" key="12">
    <source>
        <dbReference type="Proteomes" id="UP000472241"/>
    </source>
</evidence>
<dbReference type="GO" id="GO:0006811">
    <property type="term" value="P:monoatomic ion transport"/>
    <property type="evidence" value="ECO:0007669"/>
    <property type="project" value="UniProtKB-KW"/>
</dbReference>
<dbReference type="AlphaFoldDB" id="A0A667GTG6"/>
<dbReference type="Ensembl" id="ENSLCNT00005020704.1">
    <property type="protein sequence ID" value="ENSLCNP00005018462.1"/>
    <property type="gene ID" value="ENSLCNG00005012117.1"/>
</dbReference>
<feature type="transmembrane region" description="Helical" evidence="8">
    <location>
        <begin position="562"/>
        <end position="579"/>
    </location>
</feature>
<feature type="domain" description="Kazal-like" evidence="10">
    <location>
        <begin position="485"/>
        <end position="545"/>
    </location>
</feature>
<dbReference type="SUPFAM" id="SSF103473">
    <property type="entry name" value="MFS general substrate transporter"/>
    <property type="match status" value="1"/>
</dbReference>
<keyword evidence="6 8" id="KW-0472">Membrane</keyword>
<feature type="transmembrane region" description="Helical" evidence="8">
    <location>
        <begin position="446"/>
        <end position="466"/>
    </location>
</feature>
<evidence type="ECO:0000259" key="10">
    <source>
        <dbReference type="PROSITE" id="PS51465"/>
    </source>
</evidence>
<comment type="caution">
    <text evidence="8">Lacks conserved residue(s) required for the propagation of feature annotation.</text>
</comment>
<feature type="transmembrane region" description="Helical" evidence="8">
    <location>
        <begin position="227"/>
        <end position="255"/>
    </location>
</feature>
<sequence>MGPRIGPVGEEPRMSDKDTKAMMSTEDIPQGKASPNSQDLQRSVFYSIKFFVLCHSLLQLAQLMISGYLKSSISTVEKRFGLSSQTSGLLAAFNEVGNTALIVFVSYFGSRVHRPRLIGYGAVLVALAGLLMSLPHFISEPYRYDHASPVDMPQDFEASLCQSETLVPDPTPAPSNSSCSSYTETQHLAVVGIMFTAQTLLGVGGVPIQPFGISYIDDFAHNSNSPLYLGILFAVTMMGPGMAYGLGGLMLRLYVDIDRMPEGGISLTSKDPRWVGAWWLGFLISAGAVALAAVPYFFFPREMPKEKHEIRFWRKVLTASDSPVSKGEDSPSEQSLREPLEKQDGLVQIAPDLTVIQFIKVFPRVLLRTLRHPIFLLVVLSQVCMSSMVAGMATFLPKFLERQFSVTASYANLLIGGLTIPSAIIGIVVGGMLVKRLHLGPMRCGALCLLGALFCLLLSLPLFFMGCPTHRIAGITHEPGNLPGLEQFPACRGNCSCPLDDFNPICDPSTHVEYLTPCQAGCTSRVVQEALDKSQVFYANCSCVVGGGPVPAGSCDSACSHLVLPFMFLVSLGAALASLTHTPSFMLILRGVKKEDKTLAVGIQFMLLRVLAWMPSPVIHGSASRHHLCVLGPELWAAGTFVTTMTMTCSETGFVGLQFFFKTGSLACFALILAILRQQDKEERTQVTVSIPGLQQQQPLVSGPEKKPEEFRA</sequence>